<reference evidence="1 2" key="1">
    <citation type="submission" date="2019-05" db="EMBL/GenBank/DDBJ databases">
        <title>Another draft genome of Portunus trituberculatus and its Hox gene families provides insights of decapod evolution.</title>
        <authorList>
            <person name="Jeong J.-H."/>
            <person name="Song I."/>
            <person name="Kim S."/>
            <person name="Choi T."/>
            <person name="Kim D."/>
            <person name="Ryu S."/>
            <person name="Kim W."/>
        </authorList>
    </citation>
    <scope>NUCLEOTIDE SEQUENCE [LARGE SCALE GENOMIC DNA]</scope>
    <source>
        <tissue evidence="1">Muscle</tissue>
    </source>
</reference>
<gene>
    <name evidence="1" type="ORF">E2C01_039583</name>
</gene>
<protein>
    <submittedName>
        <fullName evidence="1">Uncharacterized protein</fullName>
    </submittedName>
</protein>
<dbReference type="EMBL" id="VSRR010006937">
    <property type="protein sequence ID" value="MPC45877.1"/>
    <property type="molecule type" value="Genomic_DNA"/>
</dbReference>
<name>A0A5B7FK62_PORTR</name>
<dbReference type="AlphaFoldDB" id="A0A5B7FK62"/>
<keyword evidence="2" id="KW-1185">Reference proteome</keyword>
<organism evidence="1 2">
    <name type="scientific">Portunus trituberculatus</name>
    <name type="common">Swimming crab</name>
    <name type="synonym">Neptunus trituberculatus</name>
    <dbReference type="NCBI Taxonomy" id="210409"/>
    <lineage>
        <taxon>Eukaryota</taxon>
        <taxon>Metazoa</taxon>
        <taxon>Ecdysozoa</taxon>
        <taxon>Arthropoda</taxon>
        <taxon>Crustacea</taxon>
        <taxon>Multicrustacea</taxon>
        <taxon>Malacostraca</taxon>
        <taxon>Eumalacostraca</taxon>
        <taxon>Eucarida</taxon>
        <taxon>Decapoda</taxon>
        <taxon>Pleocyemata</taxon>
        <taxon>Brachyura</taxon>
        <taxon>Eubrachyura</taxon>
        <taxon>Portunoidea</taxon>
        <taxon>Portunidae</taxon>
        <taxon>Portuninae</taxon>
        <taxon>Portunus</taxon>
    </lineage>
</organism>
<evidence type="ECO:0000313" key="2">
    <source>
        <dbReference type="Proteomes" id="UP000324222"/>
    </source>
</evidence>
<accession>A0A5B7FK62</accession>
<sequence length="102" mass="10835">MLLDVGDKVTDARVRGNKGRPVRCGAYLPVPAKASAVPCQSTPVLHVPAAARPQTIRRASCTRQGGHFLSGGGPKWRWARYTVHALPLQHQGPASTTASRSA</sequence>
<proteinExistence type="predicted"/>
<comment type="caution">
    <text evidence="1">The sequence shown here is derived from an EMBL/GenBank/DDBJ whole genome shotgun (WGS) entry which is preliminary data.</text>
</comment>
<dbReference type="Proteomes" id="UP000324222">
    <property type="component" value="Unassembled WGS sequence"/>
</dbReference>
<evidence type="ECO:0000313" key="1">
    <source>
        <dbReference type="EMBL" id="MPC45877.1"/>
    </source>
</evidence>